<feature type="transmembrane region" description="Helical" evidence="7">
    <location>
        <begin position="376"/>
        <end position="398"/>
    </location>
</feature>
<reference evidence="10" key="1">
    <citation type="submission" date="2013-01" db="EMBL/GenBank/DDBJ databases">
        <title>Draft Genome Sequence of a Mulberry Tree, Morus notabilis C.K. Schneid.</title>
        <authorList>
            <person name="He N."/>
            <person name="Zhao S."/>
        </authorList>
    </citation>
    <scope>NUCLEOTIDE SEQUENCE</scope>
</reference>
<feature type="transmembrane region" description="Helical" evidence="7">
    <location>
        <begin position="576"/>
        <end position="596"/>
    </location>
</feature>
<gene>
    <name evidence="9" type="ORF">L484_023131</name>
</gene>
<feature type="transmembrane region" description="Helical" evidence="7">
    <location>
        <begin position="337"/>
        <end position="355"/>
    </location>
</feature>
<feature type="compositionally biased region" description="Acidic residues" evidence="6">
    <location>
        <begin position="471"/>
        <end position="488"/>
    </location>
</feature>
<dbReference type="InterPro" id="IPR051068">
    <property type="entry name" value="MFS_Domain-Containing_Protein"/>
</dbReference>
<dbReference type="CDD" id="cd14479">
    <property type="entry name" value="SPX-MFS_plant"/>
    <property type="match status" value="1"/>
</dbReference>
<evidence type="ECO:0000313" key="10">
    <source>
        <dbReference type="Proteomes" id="UP000030645"/>
    </source>
</evidence>
<dbReference type="GO" id="GO:0009705">
    <property type="term" value="C:plant-type vacuole membrane"/>
    <property type="evidence" value="ECO:0007669"/>
    <property type="project" value="TreeGrafter"/>
</dbReference>
<evidence type="ECO:0000256" key="1">
    <source>
        <dbReference type="ARBA" id="ARBA00004141"/>
    </source>
</evidence>
<dbReference type="STRING" id="981085.W9S6K5"/>
<evidence type="ECO:0000256" key="5">
    <source>
        <dbReference type="ARBA" id="ARBA00023136"/>
    </source>
</evidence>
<protein>
    <submittedName>
        <fullName evidence="9">SPX domain-containing membrane protein</fullName>
    </submittedName>
</protein>
<sequence>MVAFGKKLKERQIEEWRRYYINYKLMKKRVKQYAQQIEVGTQDRRNVLKDFSRMLDDQIEKIVLFLLEQQGILASRIAKLGERHCALQEQPDISQITELREAYRTVGQDLLKLLFFVEMNAIGLRKILKKFDKRFGYRFTDYYVKTRANHPYSQLQQVFKHVGIGAVVGALSRNLHELQDRQGSYLSIYDQPVLPLQDPVVDSINAAVDRLTHSTNFLNFLAQHALIMQEELPTIDEHVDDQRYHFMSLLLNLANTFLYMVNTYIIVPTADDYSMSLGAAATVCGVVIGAMAVAQVFSSVYFSAWSNRSYFKPLVFSSIVLFVGNLMYALAYDLNSIWILLIGRLFCGFGSARAVNRRYISDCVPLKIRMQASAGFVSASALGMACGPALAGLLQTNFKIYKLTFNQDTLPGWVMAAAWLLYLVWLWISFREPALETVNNPVPQTSNTETVENNALEEGLKQPLLVSSEDKQEDEDADQEFEGSEESSEESRGPATSIRSAYRLLTPSVKVQLLIYFMLKYAMEVLLSESSVVTTYYFGWSTSSVAIFLACLGLTVLPVNIIVGSYISNMFEDRQMLLASEIMVCIGILLSFHIIIPYTVVQYVSSGLIMFVSAEVLEGVNLSLLSRVMTSRLSRGTYNGGLLSTEAGTLARVVADGTITAAGFLGQSRLLNVTLLPSLLICVASIVATSTHHTPTAAGTIKRYSSVCQQPCELRSAAASMPWEIANIVEDFLLLVSCLSMIIHEIKFTGGCWNVFVIMARFWKKSSYTVLKVICDIYDHAY</sequence>
<dbReference type="eggNOG" id="KOG2325">
    <property type="taxonomic scope" value="Eukaryota"/>
</dbReference>
<dbReference type="Pfam" id="PF07690">
    <property type="entry name" value="MFS_1"/>
    <property type="match status" value="1"/>
</dbReference>
<comment type="similarity">
    <text evidence="2">Belongs to the major facilitator superfamily.</text>
</comment>
<dbReference type="SUPFAM" id="SSF103473">
    <property type="entry name" value="MFS general substrate transporter"/>
    <property type="match status" value="1"/>
</dbReference>
<dbReference type="InterPro" id="IPR004331">
    <property type="entry name" value="SPX_dom"/>
</dbReference>
<feature type="domain" description="SPX" evidence="8">
    <location>
        <begin position="2"/>
        <end position="145"/>
    </location>
</feature>
<dbReference type="PANTHER" id="PTHR23510">
    <property type="entry name" value="INNER MEMBRANE TRANSPORT PROTEIN YAJR"/>
    <property type="match status" value="1"/>
</dbReference>
<keyword evidence="10" id="KW-1185">Reference proteome</keyword>
<dbReference type="EMBL" id="KE345823">
    <property type="protein sequence ID" value="EXC17780.1"/>
    <property type="molecule type" value="Genomic_DNA"/>
</dbReference>
<comment type="subcellular location">
    <subcellularLocation>
        <location evidence="1">Membrane</location>
        <topology evidence="1">Multi-pass membrane protein</topology>
    </subcellularLocation>
</comment>
<feature type="transmembrane region" description="Helical" evidence="7">
    <location>
        <begin position="410"/>
        <end position="428"/>
    </location>
</feature>
<name>W9S6K5_9ROSA</name>
<dbReference type="GO" id="GO:1905011">
    <property type="term" value="P:transmembrane phosphate ion transport from cytosol to vacuole"/>
    <property type="evidence" value="ECO:0007669"/>
    <property type="project" value="TreeGrafter"/>
</dbReference>
<dbReference type="PANTHER" id="PTHR23510:SF75">
    <property type="entry name" value="SPX DOMAIN-CONTAINING PROTEIN"/>
    <property type="match status" value="1"/>
</dbReference>
<feature type="transmembrane region" description="Helical" evidence="7">
    <location>
        <begin position="249"/>
        <end position="267"/>
    </location>
</feature>
<evidence type="ECO:0000256" key="4">
    <source>
        <dbReference type="ARBA" id="ARBA00022989"/>
    </source>
</evidence>
<dbReference type="eggNOG" id="KOG1161">
    <property type="taxonomic scope" value="Eukaryota"/>
</dbReference>
<dbReference type="InterPro" id="IPR036259">
    <property type="entry name" value="MFS_trans_sf"/>
</dbReference>
<accession>W9S6K5</accession>
<evidence type="ECO:0000256" key="6">
    <source>
        <dbReference type="SAM" id="MobiDB-lite"/>
    </source>
</evidence>
<feature type="transmembrane region" description="Helical" evidence="7">
    <location>
        <begin position="545"/>
        <end position="564"/>
    </location>
</feature>
<feature type="transmembrane region" description="Helical" evidence="7">
    <location>
        <begin position="513"/>
        <end position="539"/>
    </location>
</feature>
<dbReference type="Gene3D" id="1.20.1250.20">
    <property type="entry name" value="MFS general substrate transporter like domains"/>
    <property type="match status" value="1"/>
</dbReference>
<organism evidence="9 10">
    <name type="scientific">Morus notabilis</name>
    <dbReference type="NCBI Taxonomy" id="981085"/>
    <lineage>
        <taxon>Eukaryota</taxon>
        <taxon>Viridiplantae</taxon>
        <taxon>Streptophyta</taxon>
        <taxon>Embryophyta</taxon>
        <taxon>Tracheophyta</taxon>
        <taxon>Spermatophyta</taxon>
        <taxon>Magnoliopsida</taxon>
        <taxon>eudicotyledons</taxon>
        <taxon>Gunneridae</taxon>
        <taxon>Pentapetalae</taxon>
        <taxon>rosids</taxon>
        <taxon>fabids</taxon>
        <taxon>Rosales</taxon>
        <taxon>Moraceae</taxon>
        <taxon>Moreae</taxon>
        <taxon>Morus</taxon>
    </lineage>
</organism>
<keyword evidence="4 7" id="KW-1133">Transmembrane helix</keyword>
<evidence type="ECO:0000259" key="8">
    <source>
        <dbReference type="PROSITE" id="PS51382"/>
    </source>
</evidence>
<dbReference type="Pfam" id="PF03105">
    <property type="entry name" value="SPX"/>
    <property type="match status" value="1"/>
</dbReference>
<dbReference type="InterPro" id="IPR045264">
    <property type="entry name" value="SPXM_SPX_plant"/>
</dbReference>
<feature type="transmembrane region" description="Helical" evidence="7">
    <location>
        <begin position="314"/>
        <end position="331"/>
    </location>
</feature>
<dbReference type="GO" id="GO:0022857">
    <property type="term" value="F:transmembrane transporter activity"/>
    <property type="evidence" value="ECO:0007669"/>
    <property type="project" value="InterPro"/>
</dbReference>
<keyword evidence="3 7" id="KW-0812">Transmembrane</keyword>
<feature type="region of interest" description="Disordered" evidence="6">
    <location>
        <begin position="467"/>
        <end position="494"/>
    </location>
</feature>
<evidence type="ECO:0000256" key="3">
    <source>
        <dbReference type="ARBA" id="ARBA00022692"/>
    </source>
</evidence>
<evidence type="ECO:0000256" key="2">
    <source>
        <dbReference type="ARBA" id="ARBA00008335"/>
    </source>
</evidence>
<dbReference type="AlphaFoldDB" id="W9S6K5"/>
<feature type="transmembrane region" description="Helical" evidence="7">
    <location>
        <begin position="279"/>
        <end position="302"/>
    </location>
</feature>
<dbReference type="InterPro" id="IPR011701">
    <property type="entry name" value="MFS"/>
</dbReference>
<dbReference type="Proteomes" id="UP000030645">
    <property type="component" value="Unassembled WGS sequence"/>
</dbReference>
<proteinExistence type="inferred from homology"/>
<dbReference type="PROSITE" id="PS51382">
    <property type="entry name" value="SPX"/>
    <property type="match status" value="1"/>
</dbReference>
<evidence type="ECO:0000256" key="7">
    <source>
        <dbReference type="SAM" id="Phobius"/>
    </source>
</evidence>
<keyword evidence="5 7" id="KW-0472">Membrane</keyword>
<evidence type="ECO:0000313" key="9">
    <source>
        <dbReference type="EMBL" id="EXC17780.1"/>
    </source>
</evidence>